<feature type="region of interest" description="Disordered" evidence="1">
    <location>
        <begin position="1"/>
        <end position="67"/>
    </location>
</feature>
<reference evidence="2" key="2">
    <citation type="submission" date="2023-04" db="EMBL/GenBank/DDBJ databases">
        <authorList>
            <person name="Bu L."/>
            <person name="Lu L."/>
            <person name="Laidemitt M.R."/>
            <person name="Zhang S.M."/>
            <person name="Mutuku M."/>
            <person name="Mkoji G."/>
            <person name="Steinauer M."/>
            <person name="Loker E.S."/>
        </authorList>
    </citation>
    <scope>NUCLEOTIDE SEQUENCE</scope>
    <source>
        <strain evidence="2">KasaAsao</strain>
        <tissue evidence="2">Whole Snail</tissue>
    </source>
</reference>
<evidence type="ECO:0000256" key="1">
    <source>
        <dbReference type="SAM" id="MobiDB-lite"/>
    </source>
</evidence>
<name>A0AAD8BPP4_BIOPF</name>
<dbReference type="EMBL" id="JASAOG010000048">
    <property type="protein sequence ID" value="KAK0058557.1"/>
    <property type="molecule type" value="Genomic_DNA"/>
</dbReference>
<evidence type="ECO:0000313" key="2">
    <source>
        <dbReference type="EMBL" id="KAK0058557.1"/>
    </source>
</evidence>
<proteinExistence type="predicted"/>
<accession>A0AAD8BPP4</accession>
<organism evidence="2 3">
    <name type="scientific">Biomphalaria pfeifferi</name>
    <name type="common">Bloodfluke planorb</name>
    <name type="synonym">Freshwater snail</name>
    <dbReference type="NCBI Taxonomy" id="112525"/>
    <lineage>
        <taxon>Eukaryota</taxon>
        <taxon>Metazoa</taxon>
        <taxon>Spiralia</taxon>
        <taxon>Lophotrochozoa</taxon>
        <taxon>Mollusca</taxon>
        <taxon>Gastropoda</taxon>
        <taxon>Heterobranchia</taxon>
        <taxon>Euthyneura</taxon>
        <taxon>Panpulmonata</taxon>
        <taxon>Hygrophila</taxon>
        <taxon>Lymnaeoidea</taxon>
        <taxon>Planorbidae</taxon>
        <taxon>Biomphalaria</taxon>
    </lineage>
</organism>
<dbReference type="Proteomes" id="UP001233172">
    <property type="component" value="Unassembled WGS sequence"/>
</dbReference>
<keyword evidence="3" id="KW-1185">Reference proteome</keyword>
<evidence type="ECO:0000313" key="3">
    <source>
        <dbReference type="Proteomes" id="UP001233172"/>
    </source>
</evidence>
<reference evidence="2" key="1">
    <citation type="journal article" date="2023" name="PLoS Negl. Trop. Dis.">
        <title>A genome sequence for Biomphalaria pfeifferi, the major vector snail for the human-infecting parasite Schistosoma mansoni.</title>
        <authorList>
            <person name="Bu L."/>
            <person name="Lu L."/>
            <person name="Laidemitt M.R."/>
            <person name="Zhang S.M."/>
            <person name="Mutuku M."/>
            <person name="Mkoji G."/>
            <person name="Steinauer M."/>
            <person name="Loker E.S."/>
        </authorList>
    </citation>
    <scope>NUCLEOTIDE SEQUENCE</scope>
    <source>
        <strain evidence="2">KasaAsao</strain>
    </source>
</reference>
<comment type="caution">
    <text evidence="2">The sequence shown here is derived from an EMBL/GenBank/DDBJ whole genome shotgun (WGS) entry which is preliminary data.</text>
</comment>
<gene>
    <name evidence="2" type="ORF">Bpfe_012199</name>
</gene>
<dbReference type="AlphaFoldDB" id="A0AAD8BPP4"/>
<feature type="compositionally biased region" description="Basic and acidic residues" evidence="1">
    <location>
        <begin position="39"/>
        <end position="67"/>
    </location>
</feature>
<protein>
    <submittedName>
        <fullName evidence="2">Uncharacterized protein</fullName>
    </submittedName>
</protein>
<sequence>MERGVMGDRDEKRERERNWERVDTDSETEDKKQNKREKRGSGGEKDSKMEWARKVEKERARKTEIKG</sequence>
<feature type="compositionally biased region" description="Basic and acidic residues" evidence="1">
    <location>
        <begin position="1"/>
        <end position="32"/>
    </location>
</feature>